<protein>
    <submittedName>
        <fullName evidence="2">Uncharacterized protein</fullName>
    </submittedName>
</protein>
<keyword evidence="1" id="KW-1133">Transmembrane helix</keyword>
<dbReference type="EMBL" id="CP077683">
    <property type="protein sequence ID" value="QXE91217.1"/>
    <property type="molecule type" value="Genomic_DNA"/>
</dbReference>
<keyword evidence="1" id="KW-0472">Membrane</keyword>
<name>A0ABX8LHT1_9BACT</name>
<reference evidence="2 3" key="1">
    <citation type="submission" date="2021-06" db="EMBL/GenBank/DDBJ databases">
        <title>Gemonas diversity in paddy soil.</title>
        <authorList>
            <person name="Liu G."/>
        </authorList>
    </citation>
    <scope>NUCLEOTIDE SEQUENCE [LARGE SCALE GENOMIC DNA]</scope>
    <source>
        <strain evidence="2 3">RG2</strain>
    </source>
</reference>
<feature type="transmembrane region" description="Helical" evidence="1">
    <location>
        <begin position="39"/>
        <end position="61"/>
    </location>
</feature>
<keyword evidence="1" id="KW-0812">Transmembrane</keyword>
<feature type="transmembrane region" description="Helical" evidence="1">
    <location>
        <begin position="12"/>
        <end position="33"/>
    </location>
</feature>
<dbReference type="RefSeq" id="WP_217287803.1">
    <property type="nucleotide sequence ID" value="NZ_CP077683.1"/>
</dbReference>
<keyword evidence="3" id="KW-1185">Reference proteome</keyword>
<evidence type="ECO:0000313" key="3">
    <source>
        <dbReference type="Proteomes" id="UP000683559"/>
    </source>
</evidence>
<evidence type="ECO:0000313" key="2">
    <source>
        <dbReference type="EMBL" id="QXE91217.1"/>
    </source>
</evidence>
<proteinExistence type="predicted"/>
<organism evidence="2 3">
    <name type="scientific">Geomonas subterranea</name>
    <dbReference type="NCBI Taxonomy" id="2847989"/>
    <lineage>
        <taxon>Bacteria</taxon>
        <taxon>Pseudomonadati</taxon>
        <taxon>Thermodesulfobacteriota</taxon>
        <taxon>Desulfuromonadia</taxon>
        <taxon>Geobacterales</taxon>
        <taxon>Geobacteraceae</taxon>
        <taxon>Geomonas</taxon>
    </lineage>
</organism>
<dbReference type="Proteomes" id="UP000683559">
    <property type="component" value="Chromosome"/>
</dbReference>
<accession>A0ABX8LHT1</accession>
<evidence type="ECO:0000256" key="1">
    <source>
        <dbReference type="SAM" id="Phobius"/>
    </source>
</evidence>
<gene>
    <name evidence="2" type="ORF">KP001_01360</name>
</gene>
<sequence length="186" mass="20938">MTDTIFKANIFWIRIASVILVAGAIIVFISPNFDLIKAVFALICIVGAVLCWSVPSPLIIVDDTGIKLLQRGISGKGHFDWAANKNECCEWDAIYSVSTWRSSVDCGLTTFLHYSTDPNKHNIDGQWIIDENYQHGAIQIEARIFRDYYKILETVNQRAVKATYDSNSTQYGTLERVKTPDKSALE</sequence>